<dbReference type="InterPro" id="IPR036881">
    <property type="entry name" value="Glyco_hydro_3_C_sf"/>
</dbReference>
<keyword evidence="6" id="KW-0326">Glycosidase</keyword>
<sequence>FFPKSEELYREVYQMSNIENKVNDLIKKMNLEQKVGQVLQVEREFIVPEEVKKYHIGSLLSGGGSTPGDNMPEDWIKMNDEFWAASMEESDHYLAIPIIYGVDAIHGHGNAKGAVIFPHNIGLGAANDPDLIERIARVTARETAATGVDWTFAPTLAVVRNDHWGRTYESYAEIPDIVTSYAGRFVKGLQGDFSEENVIACAKHFIADGATLHGANTGDAPISEVELRKTHLPPYYSALKEDVLTVMISFSSWNYIKCHANKYLITYLLKDELGFDGIVITDWDGINYLSDDYSEAVAIGMNAGLDMFMVTENWKKFYHYLITHIQTGRVSMARLDDAVRRILRVKFKAGIFEKPRPAKRKLSQKPSCLGSLQHRDVAREAVRKSLVLLKNDNNILPLNKNASMIVAGKCAHSRGIQCGGFTIEWQGVLDNESIVGGTSIWEGISQVAPNACLSENLTGEDADPDKHDIGIVV</sequence>
<dbReference type="PRINTS" id="PR00133">
    <property type="entry name" value="GLHYDRLASE3"/>
</dbReference>
<dbReference type="AlphaFoldDB" id="A0A1V1NUE7"/>
<protein>
    <recommendedName>
        <fullName evidence="3">beta-glucosidase</fullName>
        <ecNumber evidence="3">3.2.1.21</ecNumber>
    </recommendedName>
</protein>
<feature type="domain" description="Glycoside hydrolase family 3 N-terminal" evidence="7">
    <location>
        <begin position="31"/>
        <end position="345"/>
    </location>
</feature>
<keyword evidence="4" id="KW-0732">Signal</keyword>
<evidence type="ECO:0000256" key="6">
    <source>
        <dbReference type="ARBA" id="ARBA00023295"/>
    </source>
</evidence>
<evidence type="ECO:0000259" key="7">
    <source>
        <dbReference type="Pfam" id="PF00933"/>
    </source>
</evidence>
<evidence type="ECO:0000256" key="4">
    <source>
        <dbReference type="ARBA" id="ARBA00022729"/>
    </source>
</evidence>
<dbReference type="EMBL" id="ATBP01002153">
    <property type="protein sequence ID" value="ETR66210.1"/>
    <property type="molecule type" value="Genomic_DNA"/>
</dbReference>
<dbReference type="Proteomes" id="UP000189670">
    <property type="component" value="Unassembled WGS sequence"/>
</dbReference>
<dbReference type="PANTHER" id="PTHR30620">
    <property type="entry name" value="PERIPLASMIC BETA-GLUCOSIDASE-RELATED"/>
    <property type="match status" value="1"/>
</dbReference>
<dbReference type="GO" id="GO:0009251">
    <property type="term" value="P:glucan catabolic process"/>
    <property type="evidence" value="ECO:0007669"/>
    <property type="project" value="TreeGrafter"/>
</dbReference>
<dbReference type="SUPFAM" id="SSF51445">
    <property type="entry name" value="(Trans)glycosidases"/>
    <property type="match status" value="1"/>
</dbReference>
<dbReference type="PANTHER" id="PTHR30620:SF16">
    <property type="entry name" value="LYSOSOMAL BETA GLUCOSIDASE"/>
    <property type="match status" value="1"/>
</dbReference>
<proteinExistence type="inferred from homology"/>
<evidence type="ECO:0000313" key="9">
    <source>
        <dbReference type="Proteomes" id="UP000189670"/>
    </source>
</evidence>
<evidence type="ECO:0000256" key="2">
    <source>
        <dbReference type="ARBA" id="ARBA00005336"/>
    </source>
</evidence>
<evidence type="ECO:0000313" key="8">
    <source>
        <dbReference type="EMBL" id="ETR66210.1"/>
    </source>
</evidence>
<comment type="similarity">
    <text evidence="2">Belongs to the glycosyl hydrolase 3 family.</text>
</comment>
<organism evidence="8 9">
    <name type="scientific">Candidatus Magnetoglobus multicellularis str. Araruama</name>
    <dbReference type="NCBI Taxonomy" id="890399"/>
    <lineage>
        <taxon>Bacteria</taxon>
        <taxon>Pseudomonadati</taxon>
        <taxon>Thermodesulfobacteriota</taxon>
        <taxon>Desulfobacteria</taxon>
        <taxon>Desulfobacterales</taxon>
        <taxon>Desulfobacteraceae</taxon>
        <taxon>Candidatus Magnetoglobus</taxon>
    </lineage>
</organism>
<evidence type="ECO:0000256" key="3">
    <source>
        <dbReference type="ARBA" id="ARBA00012744"/>
    </source>
</evidence>
<dbReference type="EC" id="3.2.1.21" evidence="3"/>
<name>A0A1V1NUE7_9BACT</name>
<evidence type="ECO:0000256" key="5">
    <source>
        <dbReference type="ARBA" id="ARBA00022801"/>
    </source>
</evidence>
<dbReference type="Gene3D" id="3.40.50.1700">
    <property type="entry name" value="Glycoside hydrolase family 3 C-terminal domain"/>
    <property type="match status" value="1"/>
</dbReference>
<keyword evidence="5" id="KW-0378">Hydrolase</keyword>
<evidence type="ECO:0000256" key="1">
    <source>
        <dbReference type="ARBA" id="ARBA00000448"/>
    </source>
</evidence>
<dbReference type="PROSITE" id="PS00775">
    <property type="entry name" value="GLYCOSYL_HYDROL_F3"/>
    <property type="match status" value="1"/>
</dbReference>
<dbReference type="InterPro" id="IPR001764">
    <property type="entry name" value="Glyco_hydro_3_N"/>
</dbReference>
<dbReference type="Pfam" id="PF00933">
    <property type="entry name" value="Glyco_hydro_3"/>
    <property type="match status" value="1"/>
</dbReference>
<dbReference type="SUPFAM" id="SSF52279">
    <property type="entry name" value="Beta-D-glucan exohydrolase, C-terminal domain"/>
    <property type="match status" value="1"/>
</dbReference>
<dbReference type="InterPro" id="IPR019800">
    <property type="entry name" value="Glyco_hydro_3_AS"/>
</dbReference>
<feature type="non-terminal residue" evidence="8">
    <location>
        <position position="473"/>
    </location>
</feature>
<comment type="catalytic activity">
    <reaction evidence="1">
        <text>Hydrolysis of terminal, non-reducing beta-D-glucosyl residues with release of beta-D-glucose.</text>
        <dbReference type="EC" id="3.2.1.21"/>
    </reaction>
</comment>
<dbReference type="GO" id="GO:0008422">
    <property type="term" value="F:beta-glucosidase activity"/>
    <property type="evidence" value="ECO:0007669"/>
    <property type="project" value="UniProtKB-EC"/>
</dbReference>
<gene>
    <name evidence="8" type="ORF">OMM_13098</name>
</gene>
<accession>A0A1V1NUE7</accession>
<dbReference type="InterPro" id="IPR036962">
    <property type="entry name" value="Glyco_hydro_3_N_sf"/>
</dbReference>
<dbReference type="Gene3D" id="3.20.20.300">
    <property type="entry name" value="Glycoside hydrolase, family 3, N-terminal domain"/>
    <property type="match status" value="1"/>
</dbReference>
<dbReference type="InterPro" id="IPR017853">
    <property type="entry name" value="GH"/>
</dbReference>
<feature type="non-terminal residue" evidence="8">
    <location>
        <position position="1"/>
    </location>
</feature>
<reference evidence="9" key="1">
    <citation type="submission" date="2012-11" db="EMBL/GenBank/DDBJ databases">
        <authorList>
            <person name="Lucero-Rivera Y.E."/>
            <person name="Tovar-Ramirez D."/>
        </authorList>
    </citation>
    <scope>NUCLEOTIDE SEQUENCE [LARGE SCALE GENOMIC DNA]</scope>
    <source>
        <strain evidence="9">Araruama</strain>
    </source>
</reference>
<dbReference type="InterPro" id="IPR051915">
    <property type="entry name" value="Cellulose_Degrad_GH3"/>
</dbReference>
<comment type="caution">
    <text evidence="8">The sequence shown here is derived from an EMBL/GenBank/DDBJ whole genome shotgun (WGS) entry which is preliminary data.</text>
</comment>